<evidence type="ECO:0000313" key="1">
    <source>
        <dbReference type="EMBL" id="SEH79596.1"/>
    </source>
</evidence>
<keyword evidence="2" id="KW-1185">Reference proteome</keyword>
<name>A0A1H6L2L9_MYCRU</name>
<dbReference type="OrthoDB" id="4630008at2"/>
<dbReference type="AlphaFoldDB" id="A0A1H6L2L9"/>
<accession>A0A1H6L2L9</accession>
<dbReference type="Proteomes" id="UP000182915">
    <property type="component" value="Chromosome I"/>
</dbReference>
<sequence length="142" mass="16133">MDARSFDGSALVDWKRSVCLCDVGLAGYLLAVAVDTDGRDVLLVVNDELFDTDRSRYRLDVPEHEKTGPLPRRYAKGVWGGKPEPVDPNQAIVIMRENGKAYADIAHRLNYSYLEWRRPGGKLWSRQLVRARYLRAKKSGAR</sequence>
<dbReference type="STRING" id="370526.SAMN04489835_4233"/>
<reference evidence="2" key="1">
    <citation type="submission" date="2016-10" db="EMBL/GenBank/DDBJ databases">
        <authorList>
            <person name="Varghese N."/>
            <person name="Submissions S."/>
        </authorList>
    </citation>
    <scope>NUCLEOTIDE SEQUENCE [LARGE SCALE GENOMIC DNA]</scope>
    <source>
        <strain evidence="2">DSM 45405</strain>
    </source>
</reference>
<dbReference type="RefSeq" id="WP_083408826.1">
    <property type="nucleotide sequence ID" value="NZ_LT629971.1"/>
</dbReference>
<evidence type="ECO:0000313" key="2">
    <source>
        <dbReference type="Proteomes" id="UP000182915"/>
    </source>
</evidence>
<gene>
    <name evidence="1" type="ORF">SAMN04489835_4233</name>
</gene>
<organism evidence="1 2">
    <name type="scientific">Mycolicibacterium rutilum</name>
    <name type="common">Mycobacterium rutilum</name>
    <dbReference type="NCBI Taxonomy" id="370526"/>
    <lineage>
        <taxon>Bacteria</taxon>
        <taxon>Bacillati</taxon>
        <taxon>Actinomycetota</taxon>
        <taxon>Actinomycetes</taxon>
        <taxon>Mycobacteriales</taxon>
        <taxon>Mycobacteriaceae</taxon>
        <taxon>Mycolicibacterium</taxon>
    </lineage>
</organism>
<dbReference type="EMBL" id="LT629971">
    <property type="protein sequence ID" value="SEH79596.1"/>
    <property type="molecule type" value="Genomic_DNA"/>
</dbReference>
<proteinExistence type="predicted"/>
<protein>
    <submittedName>
        <fullName evidence="1">Uncharacterized protein</fullName>
    </submittedName>
</protein>